<feature type="coiled-coil region" evidence="6">
    <location>
        <begin position="266"/>
        <end position="293"/>
    </location>
</feature>
<dbReference type="InterPro" id="IPR025662">
    <property type="entry name" value="Sigma_54_int_dom_ATP-bd_1"/>
</dbReference>
<dbReference type="PANTHER" id="PTHR32071">
    <property type="entry name" value="TRANSCRIPTIONAL REGULATORY PROTEIN"/>
    <property type="match status" value="1"/>
</dbReference>
<dbReference type="PRINTS" id="PR01590">
    <property type="entry name" value="HTHFIS"/>
</dbReference>
<evidence type="ECO:0000256" key="5">
    <source>
        <dbReference type="ARBA" id="ARBA00023163"/>
    </source>
</evidence>
<keyword evidence="4" id="KW-0238">DNA-binding</keyword>
<evidence type="ECO:0000256" key="1">
    <source>
        <dbReference type="ARBA" id="ARBA00022741"/>
    </source>
</evidence>
<reference evidence="8 9" key="1">
    <citation type="journal article" date="2019" name="ISME J.">
        <title>Insights into ecological role of a new deltaproteobacterial order Candidatus Acidulodesulfobacterales by metagenomics and metatranscriptomics.</title>
        <authorList>
            <person name="Tan S."/>
            <person name="Liu J."/>
            <person name="Fang Y."/>
            <person name="Hedlund B.P."/>
            <person name="Lian Z.H."/>
            <person name="Huang L.Y."/>
            <person name="Li J.T."/>
            <person name="Huang L.N."/>
            <person name="Li W.J."/>
            <person name="Jiang H.C."/>
            <person name="Dong H.L."/>
            <person name="Shu W.S."/>
        </authorList>
    </citation>
    <scope>NUCLEOTIDE SEQUENCE [LARGE SCALE GENOMIC DNA]</scope>
    <source>
        <strain evidence="8">AP1</strain>
    </source>
</reference>
<dbReference type="PROSITE" id="PS50045">
    <property type="entry name" value="SIGMA54_INTERACT_4"/>
    <property type="match status" value="1"/>
</dbReference>
<feature type="domain" description="Sigma-54 factor interaction" evidence="7">
    <location>
        <begin position="310"/>
        <end position="538"/>
    </location>
</feature>
<name>A0A519BLP7_9DELT</name>
<evidence type="ECO:0000256" key="3">
    <source>
        <dbReference type="ARBA" id="ARBA00023015"/>
    </source>
</evidence>
<keyword evidence="6" id="KW-0175">Coiled coil</keyword>
<keyword evidence="1" id="KW-0547">Nucleotide-binding</keyword>
<dbReference type="InterPro" id="IPR002197">
    <property type="entry name" value="HTH_Fis"/>
</dbReference>
<dbReference type="PANTHER" id="PTHR32071:SF57">
    <property type="entry name" value="C4-DICARBOXYLATE TRANSPORT TRANSCRIPTIONAL REGULATORY PROTEIN DCTD"/>
    <property type="match status" value="1"/>
</dbReference>
<evidence type="ECO:0000313" key="8">
    <source>
        <dbReference type="EMBL" id="RZD18200.1"/>
    </source>
</evidence>
<accession>A0A519BLP7</accession>
<keyword evidence="5" id="KW-0804">Transcription</keyword>
<evidence type="ECO:0000256" key="4">
    <source>
        <dbReference type="ARBA" id="ARBA00023125"/>
    </source>
</evidence>
<dbReference type="Gene3D" id="3.40.50.300">
    <property type="entry name" value="P-loop containing nucleotide triphosphate hydrolases"/>
    <property type="match status" value="1"/>
</dbReference>
<dbReference type="InterPro" id="IPR029016">
    <property type="entry name" value="GAF-like_dom_sf"/>
</dbReference>
<dbReference type="AlphaFoldDB" id="A0A519BLP7"/>
<dbReference type="PROSITE" id="PS00688">
    <property type="entry name" value="SIGMA54_INTERACT_3"/>
    <property type="match status" value="1"/>
</dbReference>
<protein>
    <submittedName>
        <fullName evidence="8">AAA family ATPase</fullName>
    </submittedName>
</protein>
<gene>
    <name evidence="8" type="ORF">EVG15_07000</name>
</gene>
<dbReference type="PROSITE" id="PS00676">
    <property type="entry name" value="SIGMA54_INTERACT_2"/>
    <property type="match status" value="1"/>
</dbReference>
<dbReference type="GO" id="GO:0006355">
    <property type="term" value="P:regulation of DNA-templated transcription"/>
    <property type="evidence" value="ECO:0007669"/>
    <property type="project" value="InterPro"/>
</dbReference>
<sequence length="615" mass="68191">MRLFKSGGLFMEALNLKKFFSKKENLALLDTIIGLAGEPTAVLDNAGNLISGVQSAKKTSFYPVNIEGKTVGQVSATASGKTAAENIAAILSYIAEARSMERSLADELLKKYKESHLLYNISDRIALCTEQADIANYIISDLAMIIKFERASIITHNEILNVFEILAFYDDGSYGEASFKNQAGQIEKINGKVFKSGRGEIINNIILSNARSPYSLMSAPLKTKEKIIGVINVFSFKGIQYTASDFKLFSAIASYTANSIEITRLYNAEKERVKELQKKNEEISAAKEIVVNENINLKQNLRQKFSPKKILGISEPIKQILDKINKIADIPSNVLITGESGTGKELVAKAVHYSGNRADKPFIAINCSAIPESIFESELFGIEKGIATGVDKRKGKILEADNGTLFLDEIADMPLAGQAKILRIIQDREVVPVGGSSPIRFNVRIIAATNKDLMKEIAKGNFREDLFYRLNVVSLNIPPLRERKDDIPILINYFLKITALKLGRHDIKCSPEAVRALANHDWPGNIRELENEIERAVALSISGNITRGDLSENILRFGQQRDYNAPERRIMSIEEHEISVVRKALESSNWNKTAAAKILGISREGLRKKMIKLGI</sequence>
<dbReference type="Gene3D" id="1.10.8.60">
    <property type="match status" value="1"/>
</dbReference>
<dbReference type="EMBL" id="SGBB01000012">
    <property type="protein sequence ID" value="RZD18200.1"/>
    <property type="molecule type" value="Genomic_DNA"/>
</dbReference>
<dbReference type="InterPro" id="IPR009057">
    <property type="entry name" value="Homeodomain-like_sf"/>
</dbReference>
<dbReference type="SUPFAM" id="SSF52540">
    <property type="entry name" value="P-loop containing nucleoside triphosphate hydrolases"/>
    <property type="match status" value="1"/>
</dbReference>
<dbReference type="Proteomes" id="UP000319296">
    <property type="component" value="Unassembled WGS sequence"/>
</dbReference>
<evidence type="ECO:0000256" key="6">
    <source>
        <dbReference type="SAM" id="Coils"/>
    </source>
</evidence>
<dbReference type="InterPro" id="IPR025943">
    <property type="entry name" value="Sigma_54_int_dom_ATP-bd_2"/>
</dbReference>
<dbReference type="InterPro" id="IPR002078">
    <property type="entry name" value="Sigma_54_int"/>
</dbReference>
<keyword evidence="2" id="KW-0067">ATP-binding</keyword>
<dbReference type="FunFam" id="3.40.50.300:FF:000006">
    <property type="entry name" value="DNA-binding transcriptional regulator NtrC"/>
    <property type="match status" value="1"/>
</dbReference>
<dbReference type="SUPFAM" id="SSF55781">
    <property type="entry name" value="GAF domain-like"/>
    <property type="match status" value="1"/>
</dbReference>
<dbReference type="GO" id="GO:0005524">
    <property type="term" value="F:ATP binding"/>
    <property type="evidence" value="ECO:0007669"/>
    <property type="project" value="UniProtKB-KW"/>
</dbReference>
<dbReference type="InterPro" id="IPR027417">
    <property type="entry name" value="P-loop_NTPase"/>
</dbReference>
<proteinExistence type="predicted"/>
<keyword evidence="3" id="KW-0805">Transcription regulation</keyword>
<comment type="caution">
    <text evidence="8">The sequence shown here is derived from an EMBL/GenBank/DDBJ whole genome shotgun (WGS) entry which is preliminary data.</text>
</comment>
<dbReference type="CDD" id="cd00009">
    <property type="entry name" value="AAA"/>
    <property type="match status" value="1"/>
</dbReference>
<dbReference type="InterPro" id="IPR025944">
    <property type="entry name" value="Sigma_54_int_dom_CS"/>
</dbReference>
<evidence type="ECO:0000313" key="9">
    <source>
        <dbReference type="Proteomes" id="UP000319296"/>
    </source>
</evidence>
<evidence type="ECO:0000259" key="7">
    <source>
        <dbReference type="PROSITE" id="PS50045"/>
    </source>
</evidence>
<dbReference type="InterPro" id="IPR003593">
    <property type="entry name" value="AAA+_ATPase"/>
</dbReference>
<dbReference type="PROSITE" id="PS00675">
    <property type="entry name" value="SIGMA54_INTERACT_1"/>
    <property type="match status" value="1"/>
</dbReference>
<dbReference type="Pfam" id="PF25601">
    <property type="entry name" value="AAA_lid_14"/>
    <property type="match status" value="1"/>
</dbReference>
<dbReference type="Pfam" id="PF00158">
    <property type="entry name" value="Sigma54_activat"/>
    <property type="match status" value="1"/>
</dbReference>
<dbReference type="InterPro" id="IPR058031">
    <property type="entry name" value="AAA_lid_NorR"/>
</dbReference>
<dbReference type="Gene3D" id="3.30.450.40">
    <property type="match status" value="1"/>
</dbReference>
<dbReference type="Gene3D" id="1.10.10.60">
    <property type="entry name" value="Homeodomain-like"/>
    <property type="match status" value="1"/>
</dbReference>
<dbReference type="Pfam" id="PF02954">
    <property type="entry name" value="HTH_8"/>
    <property type="match status" value="1"/>
</dbReference>
<organism evidence="8 9">
    <name type="scientific">Candidatus Acididesulfobacter diazotrophicus</name>
    <dbReference type="NCBI Taxonomy" id="2597226"/>
    <lineage>
        <taxon>Bacteria</taxon>
        <taxon>Deltaproteobacteria</taxon>
        <taxon>Candidatus Acidulodesulfobacterales</taxon>
        <taxon>Candidatus Acididesulfobacter</taxon>
    </lineage>
</organism>
<evidence type="ECO:0000256" key="2">
    <source>
        <dbReference type="ARBA" id="ARBA00022840"/>
    </source>
</evidence>
<dbReference type="SMART" id="SM00382">
    <property type="entry name" value="AAA"/>
    <property type="match status" value="1"/>
</dbReference>
<dbReference type="SUPFAM" id="SSF46689">
    <property type="entry name" value="Homeodomain-like"/>
    <property type="match status" value="1"/>
</dbReference>
<dbReference type="GO" id="GO:0043565">
    <property type="term" value="F:sequence-specific DNA binding"/>
    <property type="evidence" value="ECO:0007669"/>
    <property type="project" value="InterPro"/>
</dbReference>